<protein>
    <submittedName>
        <fullName evidence="1">Uncharacterized protein</fullName>
    </submittedName>
</protein>
<dbReference type="Proteomes" id="UP000280395">
    <property type="component" value="Unassembled WGS sequence"/>
</dbReference>
<dbReference type="AlphaFoldDB" id="A0A3M5UK23"/>
<gene>
    <name evidence="1" type="ORF">ALP29_200029</name>
</gene>
<reference evidence="1 2" key="1">
    <citation type="submission" date="2018-08" db="EMBL/GenBank/DDBJ databases">
        <title>Recombination of ecologically and evolutionarily significant loci maintains genetic cohesion in the Pseudomonas syringae species complex.</title>
        <authorList>
            <person name="Dillon M."/>
            <person name="Thakur S."/>
            <person name="Almeida R.N.D."/>
            <person name="Weir B.S."/>
            <person name="Guttman D.S."/>
        </authorList>
    </citation>
    <scope>NUCLEOTIDE SEQUENCE [LARGE SCALE GENOMIC DNA]</scope>
    <source>
        <strain evidence="1 2">ICMP 14479</strain>
    </source>
</reference>
<accession>A0A3M5UK23</accession>
<sequence>MNRLRRVAVSRFVRERARQALRLGQREGVWLVMRDAGRRAAGNVAGQQWMIDVEEQWQQRQYALLASRHAFEGTRVSPVIERQEAVTQLAENLAVNALIQIGANFRITRHRNSRHLARAGMDLLSKRAKKACSREKRIQSVCYSGANVLYRLAFR</sequence>
<evidence type="ECO:0000313" key="2">
    <source>
        <dbReference type="Proteomes" id="UP000280395"/>
    </source>
</evidence>
<dbReference type="EMBL" id="RBUA01001308">
    <property type="protein sequence ID" value="RMU45864.1"/>
    <property type="molecule type" value="Genomic_DNA"/>
</dbReference>
<comment type="caution">
    <text evidence="1">The sequence shown here is derived from an EMBL/GenBank/DDBJ whole genome shotgun (WGS) entry which is preliminary data.</text>
</comment>
<proteinExistence type="predicted"/>
<evidence type="ECO:0000313" key="1">
    <source>
        <dbReference type="EMBL" id="RMU45864.1"/>
    </source>
</evidence>
<organism evidence="1 2">
    <name type="scientific">Pseudomonas syringae pv. avii</name>
    <dbReference type="NCBI Taxonomy" id="663959"/>
    <lineage>
        <taxon>Bacteria</taxon>
        <taxon>Pseudomonadati</taxon>
        <taxon>Pseudomonadota</taxon>
        <taxon>Gammaproteobacteria</taxon>
        <taxon>Pseudomonadales</taxon>
        <taxon>Pseudomonadaceae</taxon>
        <taxon>Pseudomonas</taxon>
        <taxon>Pseudomonas syringae</taxon>
    </lineage>
</organism>
<name>A0A3M5UK23_PSESX</name>